<dbReference type="SFLD" id="SFLDG01129">
    <property type="entry name" value="C1.5:_HAD__Beta-PGM__Phosphata"/>
    <property type="match status" value="1"/>
</dbReference>
<gene>
    <name evidence="1" type="ORF">COT91_03870</name>
</gene>
<dbReference type="SFLD" id="SFLDG01135">
    <property type="entry name" value="C1.5.6:_HAD__Beta-PGM__Phospha"/>
    <property type="match status" value="1"/>
</dbReference>
<dbReference type="EMBL" id="PFAJ01000051">
    <property type="protein sequence ID" value="PIR96970.1"/>
    <property type="molecule type" value="Genomic_DNA"/>
</dbReference>
<dbReference type="PANTHER" id="PTHR18901">
    <property type="entry name" value="2-DEOXYGLUCOSE-6-PHOSPHATE PHOSPHATASE 2"/>
    <property type="match status" value="1"/>
</dbReference>
<dbReference type="InterPro" id="IPR041492">
    <property type="entry name" value="HAD_2"/>
</dbReference>
<dbReference type="InterPro" id="IPR006439">
    <property type="entry name" value="HAD-SF_hydro_IA"/>
</dbReference>
<dbReference type="SFLD" id="SFLDS00003">
    <property type="entry name" value="Haloacid_Dehalogenase"/>
    <property type="match status" value="1"/>
</dbReference>
<comment type="caution">
    <text evidence="1">The sequence shown here is derived from an EMBL/GenBank/DDBJ whole genome shotgun (WGS) entry which is preliminary data.</text>
</comment>
<name>A0A2H0VFA8_9BACT</name>
<reference evidence="2" key="1">
    <citation type="submission" date="2017-09" db="EMBL/GenBank/DDBJ databases">
        <title>Depth-based differentiation of microbial function through sediment-hosted aquifers and enrichment of novel symbionts in the deep terrestrial subsurface.</title>
        <authorList>
            <person name="Probst A.J."/>
            <person name="Ladd B."/>
            <person name="Jarett J.K."/>
            <person name="Geller-Mcgrath D.E."/>
            <person name="Sieber C.M.K."/>
            <person name="Emerson J.B."/>
            <person name="Anantharaman K."/>
            <person name="Thomas B.C."/>
            <person name="Malmstrom R."/>
            <person name="Stieglmeier M."/>
            <person name="Klingl A."/>
            <person name="Woyke T."/>
            <person name="Ryan C.M."/>
            <person name="Banfield J.F."/>
        </authorList>
    </citation>
    <scope>NUCLEOTIDE SEQUENCE [LARGE SCALE GENOMIC DNA]</scope>
</reference>
<evidence type="ECO:0000313" key="1">
    <source>
        <dbReference type="EMBL" id="PIR96970.1"/>
    </source>
</evidence>
<dbReference type="SUPFAM" id="SSF56784">
    <property type="entry name" value="HAD-like"/>
    <property type="match status" value="1"/>
</dbReference>
<evidence type="ECO:0000313" key="2">
    <source>
        <dbReference type="Proteomes" id="UP000230557"/>
    </source>
</evidence>
<organism evidence="1 2">
    <name type="scientific">Candidatus Doudnabacteria bacterium CG10_big_fil_rev_8_21_14_0_10_41_10</name>
    <dbReference type="NCBI Taxonomy" id="1974551"/>
    <lineage>
        <taxon>Bacteria</taxon>
        <taxon>Candidatus Doudnaibacteriota</taxon>
    </lineage>
</organism>
<dbReference type="InterPro" id="IPR036412">
    <property type="entry name" value="HAD-like_sf"/>
</dbReference>
<accession>A0A2H0VFA8</accession>
<evidence type="ECO:0008006" key="3">
    <source>
        <dbReference type="Google" id="ProtNLM"/>
    </source>
</evidence>
<dbReference type="InterPro" id="IPR023214">
    <property type="entry name" value="HAD_sf"/>
</dbReference>
<sequence>MIKGIIYDMDDLMIDSSPLHQRAGEFVLQKYGHSLEEIPEDIRSRFFGKRVVDIVEEMVDFFKLDVDPKIFFKERDAVFLDLVKKELQTLPGLVQSLQFFKNNNYKIIVASSGTKEFIDIVLDKFKIHKYYDAIVSGDEVSAGKPDPEPFLLATKKLGLKPEECVVLEDSANGVEAAKKAGCKCISIPYKTKFKQDVSKADLVLSSLEDINIDVMKLIFGK</sequence>
<dbReference type="NCBIfam" id="TIGR01549">
    <property type="entry name" value="HAD-SF-IA-v1"/>
    <property type="match status" value="1"/>
</dbReference>
<dbReference type="Proteomes" id="UP000230557">
    <property type="component" value="Unassembled WGS sequence"/>
</dbReference>
<proteinExistence type="predicted"/>
<dbReference type="InterPro" id="IPR023198">
    <property type="entry name" value="PGP-like_dom2"/>
</dbReference>
<dbReference type="AlphaFoldDB" id="A0A2H0VFA8"/>
<dbReference type="Gene3D" id="1.10.150.240">
    <property type="entry name" value="Putative phosphatase, domain 2"/>
    <property type="match status" value="1"/>
</dbReference>
<dbReference type="NCBIfam" id="TIGR01509">
    <property type="entry name" value="HAD-SF-IA-v3"/>
    <property type="match status" value="1"/>
</dbReference>
<protein>
    <recommendedName>
        <fullName evidence="3">Phosphatase</fullName>
    </recommendedName>
</protein>
<dbReference type="Pfam" id="PF13419">
    <property type="entry name" value="HAD_2"/>
    <property type="match status" value="1"/>
</dbReference>
<dbReference type="PANTHER" id="PTHR18901:SF38">
    <property type="entry name" value="PSEUDOURIDINE-5'-PHOSPHATASE"/>
    <property type="match status" value="1"/>
</dbReference>
<dbReference type="Gene3D" id="3.40.50.1000">
    <property type="entry name" value="HAD superfamily/HAD-like"/>
    <property type="match status" value="1"/>
</dbReference>